<keyword evidence="3" id="KW-0067">ATP-binding</keyword>
<dbReference type="Pfam" id="PF00152">
    <property type="entry name" value="tRNA-synt_2"/>
    <property type="match status" value="1"/>
</dbReference>
<dbReference type="Pfam" id="PF01336">
    <property type="entry name" value="tRNA_anti-codon"/>
    <property type="match status" value="1"/>
</dbReference>
<dbReference type="AlphaFoldDB" id="A0A5M9JAF9"/>
<evidence type="ECO:0000256" key="5">
    <source>
        <dbReference type="ARBA" id="ARBA00023146"/>
    </source>
</evidence>
<evidence type="ECO:0000256" key="4">
    <source>
        <dbReference type="ARBA" id="ARBA00022917"/>
    </source>
</evidence>
<evidence type="ECO:0000256" key="2">
    <source>
        <dbReference type="ARBA" id="ARBA00022741"/>
    </source>
</evidence>
<protein>
    <submittedName>
        <fullName evidence="8">Uncharacterized protein</fullName>
    </submittedName>
</protein>
<dbReference type="PANTHER" id="PTHR22594">
    <property type="entry name" value="ASPARTYL/LYSYL-TRNA SYNTHETASE"/>
    <property type="match status" value="1"/>
</dbReference>
<dbReference type="GO" id="GO:0003676">
    <property type="term" value="F:nucleic acid binding"/>
    <property type="evidence" value="ECO:0007669"/>
    <property type="project" value="InterPro"/>
</dbReference>
<accession>A0A5M9JAF9</accession>
<dbReference type="GO" id="GO:0005524">
    <property type="term" value="F:ATP binding"/>
    <property type="evidence" value="ECO:0007669"/>
    <property type="project" value="UniProtKB-KW"/>
</dbReference>
<dbReference type="Gene3D" id="3.30.930.10">
    <property type="entry name" value="Bira Bifunctional Protein, Domain 2"/>
    <property type="match status" value="2"/>
</dbReference>
<evidence type="ECO:0000259" key="6">
    <source>
        <dbReference type="Pfam" id="PF00152"/>
    </source>
</evidence>
<dbReference type="InterPro" id="IPR004365">
    <property type="entry name" value="NA-bd_OB_tRNA"/>
</dbReference>
<dbReference type="EMBL" id="VICG01000012">
    <property type="protein sequence ID" value="KAA8566231.1"/>
    <property type="molecule type" value="Genomic_DNA"/>
</dbReference>
<dbReference type="GO" id="GO:0004816">
    <property type="term" value="F:asparagine-tRNA ligase activity"/>
    <property type="evidence" value="ECO:0007669"/>
    <property type="project" value="TreeGrafter"/>
</dbReference>
<dbReference type="SUPFAM" id="SSF50249">
    <property type="entry name" value="Nucleic acid-binding proteins"/>
    <property type="match status" value="1"/>
</dbReference>
<keyword evidence="2" id="KW-0547">Nucleotide-binding</keyword>
<proteinExistence type="predicted"/>
<evidence type="ECO:0000256" key="1">
    <source>
        <dbReference type="ARBA" id="ARBA00022598"/>
    </source>
</evidence>
<feature type="domain" description="OB" evidence="7">
    <location>
        <begin position="50"/>
        <end position="124"/>
    </location>
</feature>
<organism evidence="8 9">
    <name type="scientific">Monilinia fructicola</name>
    <name type="common">Brown rot fungus</name>
    <name type="synonym">Ciboria fructicola</name>
    <dbReference type="NCBI Taxonomy" id="38448"/>
    <lineage>
        <taxon>Eukaryota</taxon>
        <taxon>Fungi</taxon>
        <taxon>Dikarya</taxon>
        <taxon>Ascomycota</taxon>
        <taxon>Pezizomycotina</taxon>
        <taxon>Leotiomycetes</taxon>
        <taxon>Helotiales</taxon>
        <taxon>Sclerotiniaceae</taxon>
        <taxon>Monilinia</taxon>
    </lineage>
</organism>
<dbReference type="InterPro" id="IPR045864">
    <property type="entry name" value="aa-tRNA-synth_II/BPL/LPL"/>
</dbReference>
<evidence type="ECO:0000259" key="7">
    <source>
        <dbReference type="Pfam" id="PF01336"/>
    </source>
</evidence>
<comment type="caution">
    <text evidence="8">The sequence shown here is derived from an EMBL/GenBank/DDBJ whole genome shotgun (WGS) entry which is preliminary data.</text>
</comment>
<keyword evidence="1" id="KW-0436">Ligase</keyword>
<dbReference type="PANTHER" id="PTHR22594:SF34">
    <property type="entry name" value="ASPARAGINE--TRNA LIGASE, MITOCHONDRIAL-RELATED"/>
    <property type="match status" value="1"/>
</dbReference>
<dbReference type="VEuPathDB" id="FungiDB:MFRU_019g01210"/>
<dbReference type="CDD" id="cd04318">
    <property type="entry name" value="EcAsnRS_like_N"/>
    <property type="match status" value="1"/>
</dbReference>
<keyword evidence="9" id="KW-1185">Reference proteome</keyword>
<name>A0A5M9JAF9_MONFR</name>
<dbReference type="GO" id="GO:0006421">
    <property type="term" value="P:asparaginyl-tRNA aminoacylation"/>
    <property type="evidence" value="ECO:0007669"/>
    <property type="project" value="TreeGrafter"/>
</dbReference>
<keyword evidence="5" id="KW-0030">Aminoacyl-tRNA synthetase</keyword>
<dbReference type="InterPro" id="IPR012340">
    <property type="entry name" value="NA-bd_OB-fold"/>
</dbReference>
<evidence type="ECO:0000313" key="9">
    <source>
        <dbReference type="Proteomes" id="UP000322873"/>
    </source>
</evidence>
<sequence>MVHPRLLSRCVTQSLTQSRGFSISYPTKSSQLSVAKLLGTLPKDIDEVKVNVNGFIRSIRNQKKISFASIGDGSSVQPLQALLTPQQAERLSSGTAVRLTGYWKPSPNQKAQSNELHVLEVNILGAADPATFPLQNKYHTPEIPPHHSSFANTNTFQLSTTSDYVQTHPPIITSSDCEGAGEVFEVGSAHRGPPGKGDDGTFFRSSKYLTVSSQLHLEALAQSVGKVWTLSPTFRAEKSDTPRHLREEILGAKRSGDDEADTLNRKQELTRRWEGMMKGPWPRITYTQAIEELNKSGQTFEHPPTWGLGLQAEHERYIANTVGLGSPVFVTSYPKSIKPFYMLPSESLEIGKSSETVECF</sequence>
<dbReference type="Proteomes" id="UP000322873">
    <property type="component" value="Unassembled WGS sequence"/>
</dbReference>
<keyword evidence="4" id="KW-0648">Protein biosynthesis</keyword>
<dbReference type="Gene3D" id="2.40.50.140">
    <property type="entry name" value="Nucleic acid-binding proteins"/>
    <property type="match status" value="1"/>
</dbReference>
<evidence type="ECO:0000313" key="8">
    <source>
        <dbReference type="EMBL" id="KAA8566231.1"/>
    </source>
</evidence>
<feature type="domain" description="Aminoacyl-tRNA synthetase class II (D/K/N)" evidence="6">
    <location>
        <begin position="161"/>
        <end position="349"/>
    </location>
</feature>
<dbReference type="SUPFAM" id="SSF55681">
    <property type="entry name" value="Class II aaRS and biotin synthetases"/>
    <property type="match status" value="1"/>
</dbReference>
<gene>
    <name evidence="8" type="ORF">EYC84_008831</name>
</gene>
<reference evidence="8 9" key="1">
    <citation type="submission" date="2019-06" db="EMBL/GenBank/DDBJ databases">
        <title>Genome Sequence of the Brown Rot Fungal Pathogen Monilinia fructicola.</title>
        <authorList>
            <person name="De Miccolis Angelini R.M."/>
            <person name="Landi L."/>
            <person name="Abate D."/>
            <person name="Pollastro S."/>
            <person name="Romanazzi G."/>
            <person name="Faretra F."/>
        </authorList>
    </citation>
    <scope>NUCLEOTIDE SEQUENCE [LARGE SCALE GENOMIC DNA]</scope>
    <source>
        <strain evidence="8 9">Mfrc123</strain>
    </source>
</reference>
<dbReference type="InterPro" id="IPR004364">
    <property type="entry name" value="Aa-tRNA-synt_II"/>
</dbReference>
<evidence type="ECO:0000256" key="3">
    <source>
        <dbReference type="ARBA" id="ARBA00022840"/>
    </source>
</evidence>
<dbReference type="GO" id="GO:0005739">
    <property type="term" value="C:mitochondrion"/>
    <property type="evidence" value="ECO:0007669"/>
    <property type="project" value="TreeGrafter"/>
</dbReference>